<keyword evidence="3 5" id="KW-1133">Transmembrane helix</keyword>
<keyword evidence="2 5" id="KW-0812">Transmembrane</keyword>
<accession>A0A1L7XKT1</accession>
<gene>
    <name evidence="6" type="ORF">PAC_15571</name>
</gene>
<dbReference type="EMBL" id="FJOG01000032">
    <property type="protein sequence ID" value="CZR65671.1"/>
    <property type="molecule type" value="Genomic_DNA"/>
</dbReference>
<feature type="transmembrane region" description="Helical" evidence="5">
    <location>
        <begin position="134"/>
        <end position="163"/>
    </location>
</feature>
<dbReference type="OrthoDB" id="4521223at2759"/>
<keyword evidence="7" id="KW-1185">Reference proteome</keyword>
<dbReference type="AlphaFoldDB" id="A0A1L7XKT1"/>
<dbReference type="PANTHER" id="PTHR31465">
    <property type="entry name" value="PROTEIN RTA1-RELATED"/>
    <property type="match status" value="1"/>
</dbReference>
<evidence type="ECO:0000313" key="6">
    <source>
        <dbReference type="EMBL" id="CZR65671.1"/>
    </source>
</evidence>
<dbReference type="GO" id="GO:0005886">
    <property type="term" value="C:plasma membrane"/>
    <property type="evidence" value="ECO:0007669"/>
    <property type="project" value="TreeGrafter"/>
</dbReference>
<feature type="transmembrane region" description="Helical" evidence="5">
    <location>
        <begin position="76"/>
        <end position="96"/>
    </location>
</feature>
<organism evidence="6 7">
    <name type="scientific">Phialocephala subalpina</name>
    <dbReference type="NCBI Taxonomy" id="576137"/>
    <lineage>
        <taxon>Eukaryota</taxon>
        <taxon>Fungi</taxon>
        <taxon>Dikarya</taxon>
        <taxon>Ascomycota</taxon>
        <taxon>Pezizomycotina</taxon>
        <taxon>Leotiomycetes</taxon>
        <taxon>Helotiales</taxon>
        <taxon>Mollisiaceae</taxon>
        <taxon>Phialocephala</taxon>
        <taxon>Phialocephala fortinii species complex</taxon>
    </lineage>
</organism>
<dbReference type="STRING" id="576137.A0A1L7XKT1"/>
<feature type="transmembrane region" description="Helical" evidence="5">
    <location>
        <begin position="212"/>
        <end position="236"/>
    </location>
</feature>
<feature type="transmembrane region" description="Helical" evidence="5">
    <location>
        <begin position="257"/>
        <end position="276"/>
    </location>
</feature>
<evidence type="ECO:0000313" key="7">
    <source>
        <dbReference type="Proteomes" id="UP000184330"/>
    </source>
</evidence>
<dbReference type="Pfam" id="PF04479">
    <property type="entry name" value="RTA1"/>
    <property type="match status" value="1"/>
</dbReference>
<reference evidence="6 7" key="1">
    <citation type="submission" date="2016-03" db="EMBL/GenBank/DDBJ databases">
        <authorList>
            <person name="Ploux O."/>
        </authorList>
    </citation>
    <scope>NUCLEOTIDE SEQUENCE [LARGE SCALE GENOMIC DNA]</scope>
    <source>
        <strain evidence="6 7">UAMH 11012</strain>
    </source>
</reference>
<evidence type="ECO:0000256" key="1">
    <source>
        <dbReference type="ARBA" id="ARBA00004141"/>
    </source>
</evidence>
<dbReference type="GO" id="GO:0000324">
    <property type="term" value="C:fungal-type vacuole"/>
    <property type="evidence" value="ECO:0007669"/>
    <property type="project" value="TreeGrafter"/>
</dbReference>
<dbReference type="PANTHER" id="PTHR31465:SF9">
    <property type="entry name" value="SPHINGOID LONG-CHAIN BASE TRANSPORTER RSB1"/>
    <property type="match status" value="1"/>
</dbReference>
<feature type="transmembrane region" description="Helical" evidence="5">
    <location>
        <begin position="103"/>
        <end position="122"/>
    </location>
</feature>
<protein>
    <submittedName>
        <fullName evidence="6">Related to YER185w, Rta1p</fullName>
    </submittedName>
</protein>
<feature type="transmembrane region" description="Helical" evidence="5">
    <location>
        <begin position="296"/>
        <end position="316"/>
    </location>
</feature>
<evidence type="ECO:0000256" key="5">
    <source>
        <dbReference type="SAM" id="Phobius"/>
    </source>
</evidence>
<evidence type="ECO:0000256" key="3">
    <source>
        <dbReference type="ARBA" id="ARBA00022989"/>
    </source>
</evidence>
<evidence type="ECO:0000256" key="2">
    <source>
        <dbReference type="ARBA" id="ARBA00022692"/>
    </source>
</evidence>
<feature type="transmembrane region" description="Helical" evidence="5">
    <location>
        <begin position="175"/>
        <end position="200"/>
    </location>
</feature>
<dbReference type="Proteomes" id="UP000184330">
    <property type="component" value="Unassembled WGS sequence"/>
</dbReference>
<keyword evidence="4 5" id="KW-0472">Membrane</keyword>
<evidence type="ECO:0000256" key="4">
    <source>
        <dbReference type="ARBA" id="ARBA00023136"/>
    </source>
</evidence>
<comment type="subcellular location">
    <subcellularLocation>
        <location evidence="1">Membrane</location>
        <topology evidence="1">Multi-pass membrane protein</topology>
    </subcellularLocation>
</comment>
<name>A0A1L7XKT1_9HELO</name>
<sequence length="347" mass="37874">MAANVTQNANETLNIAFNGVQALFIPTNGITGFNRNNNTGYGNITILQNHDALCTTTLCDLTLAHFNYIPSLGGNAFYAGIFGIYILLNLFFGICYKTWGYMAAMFFGLSGEVVGYIGRILLYQNPFDPTGNNFLIYLVCLTISPAFLSAAIYLCLARIVVIYGEHLSIFKPRTYTLIFCGCDIFSLVLQAAGGGIASGATTPSQDQLGINVMLAGLSVQVVSLFLFACMCAEFANRLRRNPDSWNTQHAQLYNGRVFKSFLIGLCVATLTIFIRSTFRVAELSGGFHGPLANNQVSFMVLEGAMVIMATSCLTLLHPGLCFQGFWHAANFSFLQKKISVESEVEMA</sequence>
<proteinExistence type="predicted"/>
<dbReference type="InterPro" id="IPR007568">
    <property type="entry name" value="RTA1"/>
</dbReference>